<evidence type="ECO:0000313" key="2">
    <source>
        <dbReference type="Proteomes" id="UP000440614"/>
    </source>
</evidence>
<protein>
    <submittedName>
        <fullName evidence="1">Uncharacterized protein</fullName>
    </submittedName>
</protein>
<dbReference type="KEGG" id="btho:Btheta7330_03567"/>
<gene>
    <name evidence="1" type="ORF">GAO51_26905</name>
</gene>
<sequence>MYLTSMTHEELYAEVHKDLIEISTKANMFMDKVRKKTKNMLPYPLATQRITLTTTRRNVWTVVGKHNSYMQGVGFQAYAPIIGTSSNGYIQMTGFKSRDRVMHYTAHFMQRYKERYIDHYQIDRKGENIFEYFVYNNPQVLYTRKNNGGYFIVSDHGIAVADFSEGLKLMTHVTFLGDDELTLKKQLIYDEEIKIYKGALELKRLKSRKQKDDLVTIWNVAKQHNAGIEMVKRWYQWNGVKVDEDYLQQCIDLIEKYNVQSLDQFAELMSRQ</sequence>
<reference evidence="1 2" key="1">
    <citation type="journal article" date="2019" name="Nat. Med.">
        <title>A library of human gut bacterial isolates paired with longitudinal multiomics data enables mechanistic microbiome research.</title>
        <authorList>
            <person name="Poyet M."/>
            <person name="Groussin M."/>
            <person name="Gibbons S.M."/>
            <person name="Avila-Pacheco J."/>
            <person name="Jiang X."/>
            <person name="Kearney S.M."/>
            <person name="Perrotta A.R."/>
            <person name="Berdy B."/>
            <person name="Zhao S."/>
            <person name="Lieberman T.D."/>
            <person name="Swanson P.K."/>
            <person name="Smith M."/>
            <person name="Roesemann S."/>
            <person name="Alexander J.E."/>
            <person name="Rich S.A."/>
            <person name="Livny J."/>
            <person name="Vlamakis H."/>
            <person name="Clish C."/>
            <person name="Bullock K."/>
            <person name="Deik A."/>
            <person name="Scott J."/>
            <person name="Pierce K.A."/>
            <person name="Xavier R.J."/>
            <person name="Alm E.J."/>
        </authorList>
    </citation>
    <scope>NUCLEOTIDE SEQUENCE [LARGE SCALE GENOMIC DNA]</scope>
    <source>
        <strain evidence="1 2">BIOML-A188</strain>
    </source>
</reference>
<accession>A0A0N7IAJ9</accession>
<proteinExistence type="predicted"/>
<dbReference type="AlphaFoldDB" id="A0A0N7IAJ9"/>
<dbReference type="RefSeq" id="WP_062695499.1">
    <property type="nucleotide sequence ID" value="NZ_CAXTJI010000012.1"/>
</dbReference>
<comment type="caution">
    <text evidence="1">The sequence shown here is derived from an EMBL/GenBank/DDBJ whole genome shotgun (WGS) entry which is preliminary data.</text>
</comment>
<dbReference type="Proteomes" id="UP000440614">
    <property type="component" value="Unassembled WGS sequence"/>
</dbReference>
<evidence type="ECO:0000313" key="1">
    <source>
        <dbReference type="EMBL" id="KAB4305110.1"/>
    </source>
</evidence>
<name>A0A0N7IAJ9_BACT4</name>
<dbReference type="EMBL" id="WCSY01000040">
    <property type="protein sequence ID" value="KAB4305110.1"/>
    <property type="molecule type" value="Genomic_DNA"/>
</dbReference>
<organism evidence="1 2">
    <name type="scientific">Bacteroides thetaiotaomicron</name>
    <dbReference type="NCBI Taxonomy" id="818"/>
    <lineage>
        <taxon>Bacteria</taxon>
        <taxon>Pseudomonadati</taxon>
        <taxon>Bacteroidota</taxon>
        <taxon>Bacteroidia</taxon>
        <taxon>Bacteroidales</taxon>
        <taxon>Bacteroidaceae</taxon>
        <taxon>Bacteroides</taxon>
    </lineage>
</organism>